<comment type="catalytic activity">
    <reaction evidence="6">
        <text>D-5-isobutylhydantoin = L-5-isobutylhydantoin</text>
        <dbReference type="Rhea" id="RHEA:84231"/>
        <dbReference type="ChEBI" id="CHEBI:233609"/>
        <dbReference type="ChEBI" id="CHEBI:233610"/>
    </reaction>
</comment>
<gene>
    <name evidence="7" type="ORF">C5750_15870</name>
</gene>
<dbReference type="AlphaFoldDB" id="A0A2S9JHA1"/>
<protein>
    <recommendedName>
        <fullName evidence="4">Hydantoin racemase</fullName>
        <ecNumber evidence="3">5.1.99.5</ecNumber>
    </recommendedName>
</protein>
<dbReference type="Proteomes" id="UP000238563">
    <property type="component" value="Unassembled WGS sequence"/>
</dbReference>
<dbReference type="GO" id="GO:0036348">
    <property type="term" value="F:hydantoin racemase activity"/>
    <property type="evidence" value="ECO:0007669"/>
    <property type="project" value="UniProtKB-EC"/>
</dbReference>
<comment type="catalytic activity">
    <reaction evidence="5">
        <text>D-5-benzylhydantoin = L-5-benzylhydantoin</text>
        <dbReference type="Rhea" id="RHEA:83991"/>
        <dbReference type="ChEBI" id="CHEBI:176864"/>
        <dbReference type="ChEBI" id="CHEBI:233540"/>
    </reaction>
</comment>
<dbReference type="Pfam" id="PF01177">
    <property type="entry name" value="Asp_Glu_race"/>
    <property type="match status" value="1"/>
</dbReference>
<dbReference type="RefSeq" id="WP_105734875.1">
    <property type="nucleotide sequence ID" value="NZ_PVBT01000004.1"/>
</dbReference>
<dbReference type="GO" id="GO:0047661">
    <property type="term" value="F:amino-acid racemase activity"/>
    <property type="evidence" value="ECO:0007669"/>
    <property type="project" value="InterPro"/>
</dbReference>
<evidence type="ECO:0000256" key="3">
    <source>
        <dbReference type="ARBA" id="ARBA00066406"/>
    </source>
</evidence>
<evidence type="ECO:0000313" key="7">
    <source>
        <dbReference type="EMBL" id="PRD52365.1"/>
    </source>
</evidence>
<comment type="caution">
    <text evidence="7">The sequence shown here is derived from an EMBL/GenBank/DDBJ whole genome shotgun (WGS) entry which is preliminary data.</text>
</comment>
<evidence type="ECO:0000256" key="5">
    <source>
        <dbReference type="ARBA" id="ARBA00093199"/>
    </source>
</evidence>
<dbReference type="PANTHER" id="PTHR28047:SF5">
    <property type="entry name" value="PROTEIN DCG1"/>
    <property type="match status" value="1"/>
</dbReference>
<dbReference type="OrthoDB" id="9791723at2"/>
<dbReference type="InterPro" id="IPR052186">
    <property type="entry name" value="Hydantoin_racemase-like"/>
</dbReference>
<evidence type="ECO:0000256" key="2">
    <source>
        <dbReference type="ARBA" id="ARBA00051635"/>
    </source>
</evidence>
<comment type="catalytic activity">
    <reaction evidence="2">
        <text>a D-5-monosubstituted hydantoin = a L-5-monosubstituted hydantoin</text>
        <dbReference type="Rhea" id="RHEA:46624"/>
        <dbReference type="ChEBI" id="CHEBI:86339"/>
        <dbReference type="ChEBI" id="CHEBI:86340"/>
        <dbReference type="EC" id="5.1.99.5"/>
    </reaction>
</comment>
<organism evidence="7 8">
    <name type="scientific">Phyllobacterium myrsinacearum</name>
    <dbReference type="NCBI Taxonomy" id="28101"/>
    <lineage>
        <taxon>Bacteria</taxon>
        <taxon>Pseudomonadati</taxon>
        <taxon>Pseudomonadota</taxon>
        <taxon>Alphaproteobacteria</taxon>
        <taxon>Hyphomicrobiales</taxon>
        <taxon>Phyllobacteriaceae</taxon>
        <taxon>Phyllobacterium</taxon>
    </lineage>
</organism>
<dbReference type="FunFam" id="3.40.50.12500:FF:000001">
    <property type="entry name" value="Putative hydantoin racemase"/>
    <property type="match status" value="1"/>
</dbReference>
<dbReference type="PANTHER" id="PTHR28047">
    <property type="entry name" value="PROTEIN DCG1"/>
    <property type="match status" value="1"/>
</dbReference>
<sequence length="247" mass="25985">MHILLINPNSTASMTSQVLESAVRVAYPTTRITAVNPVDTPVSIEGGADEAMAVPAMLSEIRKGQAQGVDAYVIACFDDPGLHAAREIARGPVIGICQAAIQVAMTISRRFTVITTLPRSIPIIEDLVSAYGANHHCRNVRAINLPVLGLDEDPVEAERLLVMEIGKAKQEDRAEAIVLGCAGMSLLCDRLSAATGIPVIDGVTAAVKVAEALVGAGYKTSKVNGYDFPRVKSPSPVSSMEQVGNLA</sequence>
<reference evidence="7 8" key="1">
    <citation type="submission" date="2018-02" db="EMBL/GenBank/DDBJ databases">
        <title>The draft genome of Phyllobacterium myrsinacearum DSM5892.</title>
        <authorList>
            <person name="Li L."/>
            <person name="Liu L."/>
            <person name="Zhang X."/>
            <person name="Wang T."/>
        </authorList>
    </citation>
    <scope>NUCLEOTIDE SEQUENCE [LARGE SCALE GENOMIC DNA]</scope>
    <source>
        <strain evidence="7 8">DSM 5892</strain>
    </source>
</reference>
<proteinExistence type="inferred from homology"/>
<dbReference type="EMBL" id="PVBT01000004">
    <property type="protein sequence ID" value="PRD52365.1"/>
    <property type="molecule type" value="Genomic_DNA"/>
</dbReference>
<dbReference type="EC" id="5.1.99.5" evidence="3"/>
<dbReference type="Gene3D" id="3.40.50.12500">
    <property type="match status" value="1"/>
</dbReference>
<name>A0A2S9JHA1_9HYPH</name>
<comment type="similarity">
    <text evidence="1">Belongs to the HyuE racemase family.</text>
</comment>
<evidence type="ECO:0000256" key="6">
    <source>
        <dbReference type="ARBA" id="ARBA00093234"/>
    </source>
</evidence>
<dbReference type="InterPro" id="IPR053714">
    <property type="entry name" value="Iso_Racemase_Enz_sf"/>
</dbReference>
<accession>A0A2S9JHA1</accession>
<evidence type="ECO:0000256" key="1">
    <source>
        <dbReference type="ARBA" id="ARBA00038414"/>
    </source>
</evidence>
<evidence type="ECO:0000256" key="4">
    <source>
        <dbReference type="ARBA" id="ARBA00067972"/>
    </source>
</evidence>
<keyword evidence="8" id="KW-1185">Reference proteome</keyword>
<dbReference type="InterPro" id="IPR015942">
    <property type="entry name" value="Asp/Glu/hydantoin_racemase"/>
</dbReference>
<evidence type="ECO:0000313" key="8">
    <source>
        <dbReference type="Proteomes" id="UP000238563"/>
    </source>
</evidence>